<reference evidence="1 2" key="1">
    <citation type="submission" date="2020-04" db="EMBL/GenBank/DDBJ databases">
        <title>Genome sequencing of novel species.</title>
        <authorList>
            <person name="Heo J."/>
            <person name="Kim S.-J."/>
            <person name="Kim J.-S."/>
            <person name="Hong S.-B."/>
            <person name="Kwon S.-W."/>
        </authorList>
    </citation>
    <scope>NUCLEOTIDE SEQUENCE [LARGE SCALE GENOMIC DNA]</scope>
    <source>
        <strain evidence="1 2">CJU-R4</strain>
    </source>
</reference>
<dbReference type="Proteomes" id="UP000501128">
    <property type="component" value="Chromosome"/>
</dbReference>
<dbReference type="InterPro" id="IPR037079">
    <property type="entry name" value="AF2212/PG0164-like_sf"/>
</dbReference>
<accession>A0A7L5DU44</accession>
<name>A0A7L5DU44_9BACT</name>
<dbReference type="Gene3D" id="2.40.30.100">
    <property type="entry name" value="AF2212/PG0164-like"/>
    <property type="match status" value="1"/>
</dbReference>
<protein>
    <submittedName>
        <fullName evidence="1">DUF1905 domain-containing protein</fullName>
    </submittedName>
</protein>
<sequence length="177" mass="19716">MISFTATLRKFGAKGEKTGWTFIDIPPEQTDVLSQGRKTAFRVKGRLDSFGIQQVALVPMGDSANEEPDEPTAPFIMAVNATMRQGIGKEAGDTVQVELERDDEPPRLSPDLLTCLTDAPESLAFFETLTPGHQLYFSNWIESAKTLPTKTKRLHQAVVGLSMKLSYSEMIRHFRNL</sequence>
<dbReference type="RefSeq" id="WP_169553161.1">
    <property type="nucleotide sequence ID" value="NZ_CP051677.1"/>
</dbReference>
<dbReference type="SUPFAM" id="SSF141694">
    <property type="entry name" value="AF2212/PG0164-like"/>
    <property type="match status" value="1"/>
</dbReference>
<gene>
    <name evidence="1" type="ORF">HH216_23985</name>
</gene>
<keyword evidence="2" id="KW-1185">Reference proteome</keyword>
<dbReference type="KEGG" id="srho:HH216_23985"/>
<dbReference type="EMBL" id="CP051677">
    <property type="protein sequence ID" value="QJD81142.1"/>
    <property type="molecule type" value="Genomic_DNA"/>
</dbReference>
<proteinExistence type="predicted"/>
<dbReference type="Pfam" id="PF13376">
    <property type="entry name" value="OmdA"/>
    <property type="match status" value="1"/>
</dbReference>
<organism evidence="1 2">
    <name type="scientific">Spirosoma rhododendri</name>
    <dbReference type="NCBI Taxonomy" id="2728024"/>
    <lineage>
        <taxon>Bacteria</taxon>
        <taxon>Pseudomonadati</taxon>
        <taxon>Bacteroidota</taxon>
        <taxon>Cytophagia</taxon>
        <taxon>Cytophagales</taxon>
        <taxon>Cytophagaceae</taxon>
        <taxon>Spirosoma</taxon>
    </lineage>
</organism>
<evidence type="ECO:0000313" key="2">
    <source>
        <dbReference type="Proteomes" id="UP000501128"/>
    </source>
</evidence>
<dbReference type="Pfam" id="PF08922">
    <property type="entry name" value="DUF1905"/>
    <property type="match status" value="1"/>
</dbReference>
<dbReference type="InterPro" id="IPR015018">
    <property type="entry name" value="DUF1905"/>
</dbReference>
<evidence type="ECO:0000313" key="1">
    <source>
        <dbReference type="EMBL" id="QJD81142.1"/>
    </source>
</evidence>
<dbReference type="AlphaFoldDB" id="A0A7L5DU44"/>